<dbReference type="AlphaFoldDB" id="A0A9D4HPU1"/>
<evidence type="ECO:0000313" key="1">
    <source>
        <dbReference type="EMBL" id="KAH3725158.1"/>
    </source>
</evidence>
<protein>
    <submittedName>
        <fullName evidence="1">Uncharacterized protein</fullName>
    </submittedName>
</protein>
<sequence>MEQPSNLNLDSANVCLKSNASSKNIHSLCAKCGIEAGNFQMIHPSEATCFCVHVFKDSTNKTVVHGDDPSRNLFKMLDYVGYSHDMVSERRRVFHEKDSIINSARDDEIVSVTTGSKAEGFASCYDSDHDRLNVYRNIVCRF</sequence>
<organism evidence="1 2">
    <name type="scientific">Dreissena polymorpha</name>
    <name type="common">Zebra mussel</name>
    <name type="synonym">Mytilus polymorpha</name>
    <dbReference type="NCBI Taxonomy" id="45954"/>
    <lineage>
        <taxon>Eukaryota</taxon>
        <taxon>Metazoa</taxon>
        <taxon>Spiralia</taxon>
        <taxon>Lophotrochozoa</taxon>
        <taxon>Mollusca</taxon>
        <taxon>Bivalvia</taxon>
        <taxon>Autobranchia</taxon>
        <taxon>Heteroconchia</taxon>
        <taxon>Euheterodonta</taxon>
        <taxon>Imparidentia</taxon>
        <taxon>Neoheterodontei</taxon>
        <taxon>Myida</taxon>
        <taxon>Dreissenoidea</taxon>
        <taxon>Dreissenidae</taxon>
        <taxon>Dreissena</taxon>
    </lineage>
</organism>
<dbReference type="EMBL" id="JAIWYP010000012">
    <property type="protein sequence ID" value="KAH3725158.1"/>
    <property type="molecule type" value="Genomic_DNA"/>
</dbReference>
<keyword evidence="2" id="KW-1185">Reference proteome</keyword>
<comment type="caution">
    <text evidence="1">The sequence shown here is derived from an EMBL/GenBank/DDBJ whole genome shotgun (WGS) entry which is preliminary data.</text>
</comment>
<gene>
    <name evidence="1" type="ORF">DPMN_050991</name>
</gene>
<evidence type="ECO:0000313" key="2">
    <source>
        <dbReference type="Proteomes" id="UP000828390"/>
    </source>
</evidence>
<dbReference type="Proteomes" id="UP000828390">
    <property type="component" value="Unassembled WGS sequence"/>
</dbReference>
<reference evidence="1" key="2">
    <citation type="submission" date="2020-11" db="EMBL/GenBank/DDBJ databases">
        <authorList>
            <person name="McCartney M.A."/>
            <person name="Auch B."/>
            <person name="Kono T."/>
            <person name="Mallez S."/>
            <person name="Becker A."/>
            <person name="Gohl D.M."/>
            <person name="Silverstein K.A.T."/>
            <person name="Koren S."/>
            <person name="Bechman K.B."/>
            <person name="Herman A."/>
            <person name="Abrahante J.E."/>
            <person name="Garbe J."/>
        </authorList>
    </citation>
    <scope>NUCLEOTIDE SEQUENCE</scope>
    <source>
        <strain evidence="1">Duluth1</strain>
        <tissue evidence="1">Whole animal</tissue>
    </source>
</reference>
<proteinExistence type="predicted"/>
<reference evidence="1" key="1">
    <citation type="journal article" date="2019" name="bioRxiv">
        <title>The Genome of the Zebra Mussel, Dreissena polymorpha: A Resource for Invasive Species Research.</title>
        <authorList>
            <person name="McCartney M.A."/>
            <person name="Auch B."/>
            <person name="Kono T."/>
            <person name="Mallez S."/>
            <person name="Zhang Y."/>
            <person name="Obille A."/>
            <person name="Becker A."/>
            <person name="Abrahante J.E."/>
            <person name="Garbe J."/>
            <person name="Badalamenti J.P."/>
            <person name="Herman A."/>
            <person name="Mangelson H."/>
            <person name="Liachko I."/>
            <person name="Sullivan S."/>
            <person name="Sone E.D."/>
            <person name="Koren S."/>
            <person name="Silverstein K.A.T."/>
            <person name="Beckman K.B."/>
            <person name="Gohl D.M."/>
        </authorList>
    </citation>
    <scope>NUCLEOTIDE SEQUENCE</scope>
    <source>
        <strain evidence="1">Duluth1</strain>
        <tissue evidence="1">Whole animal</tissue>
    </source>
</reference>
<name>A0A9D4HPU1_DREPO</name>
<accession>A0A9D4HPU1</accession>